<feature type="compositionally biased region" description="Low complexity" evidence="2">
    <location>
        <begin position="3589"/>
        <end position="3603"/>
    </location>
</feature>
<evidence type="ECO:0000256" key="1">
    <source>
        <dbReference type="PROSITE-ProRule" id="PRU00176"/>
    </source>
</evidence>
<accession>A0A8S1H7X6</accession>
<feature type="compositionally biased region" description="Low complexity" evidence="2">
    <location>
        <begin position="3417"/>
        <end position="3428"/>
    </location>
</feature>
<feature type="compositionally biased region" description="Basic residues" evidence="2">
    <location>
        <begin position="1755"/>
        <end position="1771"/>
    </location>
</feature>
<evidence type="ECO:0000313" key="4">
    <source>
        <dbReference type="EMBL" id="CAD6192079.1"/>
    </source>
</evidence>
<feature type="region of interest" description="Disordered" evidence="2">
    <location>
        <begin position="2865"/>
        <end position="3014"/>
    </location>
</feature>
<feature type="compositionally biased region" description="Basic residues" evidence="2">
    <location>
        <begin position="1790"/>
        <end position="1799"/>
    </location>
</feature>
<dbReference type="InterPro" id="IPR012677">
    <property type="entry name" value="Nucleotide-bd_a/b_plait_sf"/>
</dbReference>
<feature type="region of interest" description="Disordered" evidence="2">
    <location>
        <begin position="556"/>
        <end position="581"/>
    </location>
</feature>
<feature type="compositionally biased region" description="Low complexity" evidence="2">
    <location>
        <begin position="2985"/>
        <end position="3002"/>
    </location>
</feature>
<comment type="caution">
    <text evidence="4">The sequence shown here is derived from an EMBL/GenBank/DDBJ whole genome shotgun (WGS) entry which is preliminary data.</text>
</comment>
<feature type="region of interest" description="Disordered" evidence="2">
    <location>
        <begin position="651"/>
        <end position="1144"/>
    </location>
</feature>
<dbReference type="GO" id="GO:0016514">
    <property type="term" value="C:SWI/SNF complex"/>
    <property type="evidence" value="ECO:0007669"/>
    <property type="project" value="TreeGrafter"/>
</dbReference>
<feature type="compositionally biased region" description="Basic and acidic residues" evidence="2">
    <location>
        <begin position="1513"/>
        <end position="1574"/>
    </location>
</feature>
<feature type="region of interest" description="Disordered" evidence="2">
    <location>
        <begin position="3468"/>
        <end position="3501"/>
    </location>
</feature>
<dbReference type="Pfam" id="PF00076">
    <property type="entry name" value="RRM_1"/>
    <property type="match status" value="1"/>
</dbReference>
<feature type="compositionally biased region" description="Low complexity" evidence="2">
    <location>
        <begin position="2315"/>
        <end position="2324"/>
    </location>
</feature>
<feature type="compositionally biased region" description="Low complexity" evidence="2">
    <location>
        <begin position="3312"/>
        <end position="3334"/>
    </location>
</feature>
<feature type="compositionally biased region" description="Basic and acidic residues" evidence="2">
    <location>
        <begin position="1095"/>
        <end position="1105"/>
    </location>
</feature>
<feature type="region of interest" description="Disordered" evidence="2">
    <location>
        <begin position="3305"/>
        <end position="3334"/>
    </location>
</feature>
<feature type="compositionally biased region" description="Low complexity" evidence="2">
    <location>
        <begin position="1009"/>
        <end position="1023"/>
    </location>
</feature>
<feature type="compositionally biased region" description="Low complexity" evidence="2">
    <location>
        <begin position="906"/>
        <end position="917"/>
    </location>
</feature>
<feature type="compositionally biased region" description="Low complexity" evidence="2">
    <location>
        <begin position="2526"/>
        <end position="2536"/>
    </location>
</feature>
<dbReference type="SMART" id="SM00360">
    <property type="entry name" value="RRM"/>
    <property type="match status" value="3"/>
</dbReference>
<feature type="compositionally biased region" description="Basic and acidic residues" evidence="2">
    <location>
        <begin position="2331"/>
        <end position="2367"/>
    </location>
</feature>
<feature type="region of interest" description="Disordered" evidence="2">
    <location>
        <begin position="257"/>
        <end position="294"/>
    </location>
</feature>
<feature type="compositionally biased region" description="Acidic residues" evidence="2">
    <location>
        <begin position="1729"/>
        <end position="1745"/>
    </location>
</feature>
<feature type="compositionally biased region" description="Acidic residues" evidence="2">
    <location>
        <begin position="2892"/>
        <end position="2931"/>
    </location>
</feature>
<feature type="compositionally biased region" description="Low complexity" evidence="2">
    <location>
        <begin position="730"/>
        <end position="759"/>
    </location>
</feature>
<dbReference type="GO" id="GO:0003723">
    <property type="term" value="F:RNA binding"/>
    <property type="evidence" value="ECO:0007669"/>
    <property type="project" value="UniProtKB-UniRule"/>
</dbReference>
<feature type="compositionally biased region" description="Polar residues" evidence="2">
    <location>
        <begin position="2825"/>
        <end position="2836"/>
    </location>
</feature>
<feature type="region of interest" description="Disordered" evidence="2">
    <location>
        <begin position="1383"/>
        <end position="1458"/>
    </location>
</feature>
<feature type="compositionally biased region" description="Basic and acidic residues" evidence="2">
    <location>
        <begin position="2933"/>
        <end position="2942"/>
    </location>
</feature>
<dbReference type="OrthoDB" id="6407164at2759"/>
<feature type="region of interest" description="Disordered" evidence="2">
    <location>
        <begin position="1490"/>
        <end position="2104"/>
    </location>
</feature>
<feature type="compositionally biased region" description="Polar residues" evidence="2">
    <location>
        <begin position="2393"/>
        <end position="2402"/>
    </location>
</feature>
<dbReference type="InterPro" id="IPR035979">
    <property type="entry name" value="RBD_domain_sf"/>
</dbReference>
<dbReference type="InterPro" id="IPR052438">
    <property type="entry name" value="Chromatin_remod/trans_coact"/>
</dbReference>
<evidence type="ECO:0000313" key="5">
    <source>
        <dbReference type="Proteomes" id="UP000835052"/>
    </source>
</evidence>
<feature type="region of interest" description="Disordered" evidence="2">
    <location>
        <begin position="3579"/>
        <end position="3641"/>
    </location>
</feature>
<feature type="compositionally biased region" description="Basic and acidic residues" evidence="2">
    <location>
        <begin position="1816"/>
        <end position="1827"/>
    </location>
</feature>
<feature type="region of interest" description="Disordered" evidence="2">
    <location>
        <begin position="2226"/>
        <end position="2247"/>
    </location>
</feature>
<feature type="region of interest" description="Disordered" evidence="2">
    <location>
        <begin position="3417"/>
        <end position="3436"/>
    </location>
</feature>
<dbReference type="PROSITE" id="PS50102">
    <property type="entry name" value="RRM"/>
    <property type="match status" value="2"/>
</dbReference>
<feature type="compositionally biased region" description="Low complexity" evidence="2">
    <location>
        <begin position="2757"/>
        <end position="2772"/>
    </location>
</feature>
<feature type="compositionally biased region" description="Basic residues" evidence="2">
    <location>
        <begin position="1842"/>
        <end position="1851"/>
    </location>
</feature>
<evidence type="ECO:0000259" key="3">
    <source>
        <dbReference type="PROSITE" id="PS50102"/>
    </source>
</evidence>
<feature type="region of interest" description="Disordered" evidence="2">
    <location>
        <begin position="2457"/>
        <end position="2557"/>
    </location>
</feature>
<dbReference type="GO" id="GO:0045893">
    <property type="term" value="P:positive regulation of DNA-templated transcription"/>
    <property type="evidence" value="ECO:0007669"/>
    <property type="project" value="TreeGrafter"/>
</dbReference>
<protein>
    <recommendedName>
        <fullName evidence="3">RRM domain-containing protein</fullName>
    </recommendedName>
</protein>
<feature type="compositionally biased region" description="Acidic residues" evidence="2">
    <location>
        <begin position="1687"/>
        <end position="1700"/>
    </location>
</feature>
<feature type="region of interest" description="Disordered" evidence="2">
    <location>
        <begin position="1"/>
        <end position="35"/>
    </location>
</feature>
<dbReference type="Proteomes" id="UP000835052">
    <property type="component" value="Unassembled WGS sequence"/>
</dbReference>
<organism evidence="4 5">
    <name type="scientific">Caenorhabditis auriculariae</name>
    <dbReference type="NCBI Taxonomy" id="2777116"/>
    <lineage>
        <taxon>Eukaryota</taxon>
        <taxon>Metazoa</taxon>
        <taxon>Ecdysozoa</taxon>
        <taxon>Nematoda</taxon>
        <taxon>Chromadorea</taxon>
        <taxon>Rhabditida</taxon>
        <taxon>Rhabditina</taxon>
        <taxon>Rhabditomorpha</taxon>
        <taxon>Rhabditoidea</taxon>
        <taxon>Rhabditidae</taxon>
        <taxon>Peloderinae</taxon>
        <taxon>Caenorhabditis</taxon>
    </lineage>
</organism>
<feature type="compositionally biased region" description="Acidic residues" evidence="2">
    <location>
        <begin position="2489"/>
        <end position="2506"/>
    </location>
</feature>
<feature type="compositionally biased region" description="Low complexity" evidence="2">
    <location>
        <begin position="2410"/>
        <end position="2425"/>
    </location>
</feature>
<dbReference type="PANTHER" id="PTHR15572:SF0">
    <property type="entry name" value="GLUTAMINE-RICH PROTEIN-RELATED"/>
    <property type="match status" value="1"/>
</dbReference>
<feature type="compositionally biased region" description="Low complexity" evidence="2">
    <location>
        <begin position="119"/>
        <end position="128"/>
    </location>
</feature>
<feature type="compositionally biased region" description="Basic and acidic residues" evidence="2">
    <location>
        <begin position="1712"/>
        <end position="1728"/>
    </location>
</feature>
<dbReference type="EMBL" id="CAJGYM010000025">
    <property type="protein sequence ID" value="CAD6192079.1"/>
    <property type="molecule type" value="Genomic_DNA"/>
</dbReference>
<feature type="region of interest" description="Disordered" evidence="2">
    <location>
        <begin position="2724"/>
        <end position="2845"/>
    </location>
</feature>
<gene>
    <name evidence="4" type="ORF">CAUJ_LOCUS7998</name>
</gene>
<feature type="compositionally biased region" description="Basic and acidic residues" evidence="2">
    <location>
        <begin position="2134"/>
        <end position="2163"/>
    </location>
</feature>
<dbReference type="InterPro" id="IPR000504">
    <property type="entry name" value="RRM_dom"/>
</dbReference>
<feature type="domain" description="RRM" evidence="3">
    <location>
        <begin position="318"/>
        <end position="401"/>
    </location>
</feature>
<feature type="compositionally biased region" description="Low complexity" evidence="2">
    <location>
        <begin position="2784"/>
        <end position="2793"/>
    </location>
</feature>
<feature type="compositionally biased region" description="Low complexity" evidence="2">
    <location>
        <begin position="924"/>
        <end position="944"/>
    </location>
</feature>
<feature type="compositionally biased region" description="Low complexity" evidence="2">
    <location>
        <begin position="1422"/>
        <end position="1432"/>
    </location>
</feature>
<keyword evidence="5" id="KW-1185">Reference proteome</keyword>
<feature type="compositionally biased region" description="Basic and acidic residues" evidence="2">
    <location>
        <begin position="1406"/>
        <end position="1416"/>
    </location>
</feature>
<feature type="compositionally biased region" description="Basic and acidic residues" evidence="2">
    <location>
        <begin position="1064"/>
        <end position="1087"/>
    </location>
</feature>
<dbReference type="SUPFAM" id="SSF54928">
    <property type="entry name" value="RNA-binding domain, RBD"/>
    <property type="match status" value="2"/>
</dbReference>
<feature type="domain" description="RRM" evidence="3">
    <location>
        <begin position="38"/>
        <end position="108"/>
    </location>
</feature>
<feature type="compositionally biased region" description="Low complexity" evidence="2">
    <location>
        <begin position="1580"/>
        <end position="1595"/>
    </location>
</feature>
<proteinExistence type="predicted"/>
<keyword evidence="1" id="KW-0694">RNA-binding</keyword>
<feature type="compositionally biased region" description="Basic and acidic residues" evidence="2">
    <location>
        <begin position="2170"/>
        <end position="2183"/>
    </location>
</feature>
<feature type="compositionally biased region" description="Basic and acidic residues" evidence="2">
    <location>
        <begin position="958"/>
        <end position="975"/>
    </location>
</feature>
<feature type="compositionally biased region" description="Acidic residues" evidence="2">
    <location>
        <begin position="1605"/>
        <end position="1616"/>
    </location>
</feature>
<feature type="compositionally biased region" description="Low complexity" evidence="2">
    <location>
        <begin position="1828"/>
        <end position="1838"/>
    </location>
</feature>
<feature type="compositionally biased region" description="Low complexity" evidence="2">
    <location>
        <begin position="870"/>
        <end position="880"/>
    </location>
</feature>
<feature type="compositionally biased region" description="Acidic residues" evidence="2">
    <location>
        <begin position="2943"/>
        <end position="2955"/>
    </location>
</feature>
<feature type="compositionally biased region" description="Basic and acidic residues" evidence="2">
    <location>
        <begin position="1024"/>
        <end position="1033"/>
    </location>
</feature>
<feature type="compositionally biased region" description="Pro residues" evidence="2">
    <location>
        <begin position="2794"/>
        <end position="2814"/>
    </location>
</feature>
<feature type="region of interest" description="Disordered" evidence="2">
    <location>
        <begin position="500"/>
        <end position="537"/>
    </location>
</feature>
<feature type="region of interest" description="Disordered" evidence="2">
    <location>
        <begin position="2128"/>
        <end position="2195"/>
    </location>
</feature>
<feature type="compositionally biased region" description="Polar residues" evidence="2">
    <location>
        <begin position="711"/>
        <end position="723"/>
    </location>
</feature>
<feature type="compositionally biased region" description="Basic and acidic residues" evidence="2">
    <location>
        <begin position="988"/>
        <end position="1006"/>
    </location>
</feature>
<feature type="compositionally biased region" description="Low complexity" evidence="2">
    <location>
        <begin position="2882"/>
        <end position="2891"/>
    </location>
</feature>
<feature type="compositionally biased region" description="Polar residues" evidence="2">
    <location>
        <begin position="1447"/>
        <end position="1458"/>
    </location>
</feature>
<feature type="compositionally biased region" description="Low complexity" evidence="2">
    <location>
        <begin position="500"/>
        <end position="517"/>
    </location>
</feature>
<feature type="region of interest" description="Disordered" evidence="2">
    <location>
        <begin position="104"/>
        <end position="147"/>
    </location>
</feature>
<dbReference type="PANTHER" id="PTHR15572">
    <property type="entry name" value="GLIOMA TUMOR SUPPRESSOR CANDIDATE REGION GENE 1"/>
    <property type="match status" value="1"/>
</dbReference>
<reference evidence="4" key="1">
    <citation type="submission" date="2020-10" db="EMBL/GenBank/DDBJ databases">
        <authorList>
            <person name="Kikuchi T."/>
        </authorList>
    </citation>
    <scope>NUCLEOTIDE SEQUENCE</scope>
    <source>
        <strain evidence="4">NKZ352</strain>
    </source>
</reference>
<feature type="compositionally biased region" description="Polar residues" evidence="2">
    <location>
        <begin position="3579"/>
        <end position="3588"/>
    </location>
</feature>
<name>A0A8S1H7X6_9PELO</name>
<feature type="compositionally biased region" description="Basic and acidic residues" evidence="2">
    <location>
        <begin position="2476"/>
        <end position="2488"/>
    </location>
</feature>
<feature type="compositionally biased region" description="Polar residues" evidence="2">
    <location>
        <begin position="881"/>
        <end position="891"/>
    </location>
</feature>
<feature type="compositionally biased region" description="Low complexity" evidence="2">
    <location>
        <begin position="1048"/>
        <end position="1057"/>
    </location>
</feature>
<sequence length="3856" mass="420779">MVVNQPGASSSSSLASATAASGTVGGPSGPASGFRESRHVTVHGLPTNLSEEKIHNFFQTYGRVQRVEPRKADGSVVVSFMEVRSALKAHAGEHRIDTLPFRITFQEPDANRQTIKRPTSSSSTSTSSHLHRPRDHGPSSSNHESIAGVSSANAALTAVSSTAASTSNAATAGVPATHTVVIDRLPNRSDITIKEQLREPLRRFGRVVEINIETDGNETKRATVLFRSLDVEKVRGEPFLPILGSRARLRLCSSNTTNATTSSAATPSTSGAAPAEGTSSSRLSSAATTPSTSSGVRAAADAVADELPVDGFHPKSSRTMYANGLETRISESTLRQRFGKFGDILDVEVKNSESPSPYAFIQFVNIDSAVNAINANTPIASTSATASKRKEKSKTFFGRSMVSDKLWLGHIPDWVSEDQAEHKIKSLSAAITDITVDSRLHEAIVIFATQEAATQCLNRLKSGTPKFAFKLGDVEQRLHVDYCSDRLLETFLARKARCPTAASTSSPAATPGTSSAPEKSDLVLQPPPDPPVDMTKSVSKSDFYITDMATVEGQDRPVEGKNLHPHTIGTDPAPTTETVRGPMNGIAPGPEIGRGPTPTKIDLTTRKGPLEGKETGSEDLQAHRATVLRLPRRRPHLRRRLRGARMVPIIRDPTRGTPLQEEGRDLFRASVPPSETPSRLFATEVDPERRRCRRSEKNVADATPTKVVSDASATTDPAVQTTAARRPQQAGSSGLLKASSSTPEQPSALSKSNSSSSTIEHSHEPSTSFQAAPPRVPQNNVGQGERPREAVPRTPPPADPPAVPPPPPPPPPTSLPTPPPVPPVDRPVTPPPLAPPPPPPAVHGVASTSSAHQNLERREQPLPRYQTQPSTSSAHVSSSSRYPPTTPQKISLGNLPRHTIDHDPRPQQAPAQVARQQSLATPTQKNPQPQPQSQSQNRSSSSQQGKEIPLNWMGDTEPSSHDPRVQDGVPREDYCPARSISLPIFYMEMRKNSKSADRHYRDREGSHASSSRSSQQRLSGSSSRPEEYRKRSGEGVYDSHNAPQRIHSTSSRASTSSFHQNPHRAHDENRPDGAEMSGDDHRNDPRRILSPTNIHDMKSKFDTLSRHSNASSFDERHSTDVAPPHLMTSRPPPTTPKSAKPDEDDFERRLQLIEQKKRSAVNNDIFFMDRRLDNNKKEEEVFTVQSTSAGLPFREAMPIPGHENERMSSRSSSMSFSNVGTALSSNEFARALSSSSAAYKKDGKPSLSINIPSGVGSTSNSAANTPVSLKLSQPSPSVKLSARIDFINVKTTSSIALDVFDITSVLAKFVHSARGIFGGIAGPLGTASTCAANLTRVSELAVVVSSAGPALLAIDSSLISPSPSERVVLSALVIASQSELSLCGPPPRDPITPKTSHPHSKQPVRPLDKLQMRDLHGNVPKPTTSATTPSTAQARTMTLQDAKRRNSQATTAPSTPVVIQTPKSHAETVYASLFSKDNNTRNIIKSLPRIEKKSSAASNASQPPPPHPPAEQSKAKEKEREEKKKEKEKEHRGRHNEDESKEERAKRKEQERAAKERKERKEKEKHQREKEERKKQKLASTPSTSTTSSKKSTQQKQKKRPKSESEDEDSSDDNTELTDRQLAELLSGELNGGNSMYDLVKRRSSAPAKEEKEKARQKSLAKIREKNRDLDPVLFAKAHRKRVQFDSSDEDDDDDEDEPESGDHSKLKHKNSASEKPPKTSKSKSEDDKTSDDDEDEEEEEEEEETSAKEVPKSKTTKKAPKTVEKKKKPEKKLITDSSSDSEDDEPSAKRSKKNKNKKLVTINMEDVFGADSSDEEVRSITFEKKSSAASTNAASSSHADKKLKKEKKKAKLEAKQEVKKKRDLLEKVEPKVDKSEKSQKVEKQLLKPEKANKLEKAEKGEKVEKLEKIEKVKKAEKVEKHLEKSVEKPLEKPVEKSVEKPVEKHMEKPRKAEKSEKREKAPKSEKAEKAPKSEKPERHEKPPKGERHKKEPKETSADDLEKVESIIRDVKARHFEEFETPKRKAEKRAKDMRESSVESGAPLRKKERRRLNLLDDSSGEKKKKRQAKNESDAQPVAKEPAAVASSDVELDGAENRRPSVDLAQKVLVRKERAGSVRIEDKANSLKRPVPTVIEDKQEPAKKRMREASVKPVEKPVVEEKLETSALEPEDAKVEEKPVREEPMSSSPVPVHVPVPPFANEISIEDLKDEVDVEVPQVVAIEEVVEATTSSEPLREPQEQPEQVEEPPMAISIETVAMPSPLVSPTLLSSPPPKKMAISAAATPVPVQEEEQVLATLNEAASNIISPQPRDRKSSTSSVAASSTPALKSPTPEKKEEDVVAEAPKTETLKLEAPKPETLKLEAPKPEEEGDMKNLQTRPRLLTKAAVKAFGIPSNQPSSNVVGSHDDFETSSSDESSASSSPSSSDSEDAENVERLVLGQISNDLPSVDVISTVVAEKPVHSESAETPAPVTILESVHDQIEQKMEEAAKEEEEGHEDEEDEEEGSAEVAVENKVEDQPNVAGETPKSPSSEPVSMEVEEKPKEEVEEQVVSEEHVAVKEPSTAVEMPVVEKVLTPPPAVPVAIAPVVDLLQPAFPAKESSPGLVGIITDQETADAVLSIFEEEEDFGPVYPSSHDFIKSEETLTLSDVLPLEMLTPAPASALHSPSALALSEDPTPAPADDPVQAIAQDPFEALAQDPVEALAQEPVEALAQDPVEELAQDPVEELAQDPVEALAQDPVEALVQGPDPAPPPAQAPAPASAPVQDSAPAPVHDSAPVPVQDSAPVQESVPAPVAAPAPQPPPPPPQPPQPPVAVPKAAEGKPSGSHSATPTTKPTRNPRLISRLIRTKQQFGLNFTPFEITDEQILQESSCEEPVMEEDQAAAAAAANEMYMDEEEDEEEEELDEEELEEEDEGGEEEQFEQGADQEVEQGVEQRVERVEQEIEQEGEKEEAEAVEAPAGLPSPAICSDKPSTPLAFSAANLISPSSTSSRSSRTTSTSTPAPLRTERTSAAEPTVAVKPVIVSAPTSTESQPLTTPLVVSVPTAVQHSVALPTTIQPSPVTTYEQTIYHQPLVQERPSPVVLATPPQLPQQQIEAPEVVQKAPEPQVVAPIALKQVPVIAETPAQQHLPATIIQQVERRLEGFVQPQPTPATTSAPLPHPIAVQEPNVVPQPSSQALTVPFHPVAVPAVRQTFQTTHPEVAVSLPAPIAQQRPVPVMMSQASNQQMAIPQPQSNSATSAVLNHQSILSQQILMAICQAHQQQQLQAQQHQQVPTSSVIATNASAVFAARQHQEQMRIMNAHSAFQHQQKVHQSQALQSQAHQSQVHQSQQHQQLAATVAASMSPVVQQNPAAVASPAANVNAQSQLLHQELIRLMAQQQQQRFQNDYTSRVFSMLQQAQQAHQVQQQQQLQQQQQQQLRRQQEQQAKPISMSTPGMAAAAMAQFHPYQVAVMMQPFLNHATISGKTPSAVAPVAPSSEVLQKQQDKTSPPAAVTPSNNREKEFARHLQQFADSPAAALLQKFYQKPEVRVKQQAEEASKASETVVQSNPFAPQEQQGFQTVQPQSLQSQIQHVQLLPQSQQHSHAFQPQQSRPQSNSSVVSINRQLPPDSQIAPQQHQNSQPPEAQQNGAIEQPLNNKTIARQLRTTEKKKLKRQRRKKLAWIGTTFAERRAGRCHFSSASPFVLKEKKENRRSLDLPSYLSFFCCHGPTAIVVRRVERLLPAKWALPSRLTLSAATAMPNQRRWHVCSGRYARHRLWTQRGIAHSVQSASAFASTPFAVPRGPLSLPAFFLLLSPGSTHCLRHSFFSPFLVLNIFFFSPSAFSTVYLRPPCDGRHPPLTTLTHTQPKQALLSA</sequence>
<feature type="compositionally biased region" description="Acidic residues" evidence="2">
    <location>
        <begin position="2871"/>
        <end position="2881"/>
    </location>
</feature>
<evidence type="ECO:0000256" key="2">
    <source>
        <dbReference type="SAM" id="MobiDB-lite"/>
    </source>
</evidence>
<dbReference type="Gene3D" id="3.30.70.330">
    <property type="match status" value="2"/>
</dbReference>
<feature type="compositionally biased region" description="Basic and acidic residues" evidence="2">
    <location>
        <begin position="1864"/>
        <end position="2037"/>
    </location>
</feature>
<feature type="region of interest" description="Disordered" evidence="2">
    <location>
        <begin position="2263"/>
        <end position="2441"/>
    </location>
</feature>
<feature type="compositionally biased region" description="Basic and acidic residues" evidence="2">
    <location>
        <begin position="1648"/>
        <end position="1671"/>
    </location>
</feature>
<feature type="region of interest" description="Disordered" evidence="2">
    <location>
        <begin position="2665"/>
        <end position="2684"/>
    </location>
</feature>
<feature type="compositionally biased region" description="Low complexity" evidence="2">
    <location>
        <begin position="1"/>
        <end position="22"/>
    </location>
</feature>
<feature type="compositionally biased region" description="Polar residues" evidence="2">
    <location>
        <begin position="3614"/>
        <end position="3641"/>
    </location>
</feature>
<feature type="compositionally biased region" description="Pro residues" evidence="2">
    <location>
        <begin position="793"/>
        <end position="841"/>
    </location>
</feature>